<evidence type="ECO:0000313" key="3">
    <source>
        <dbReference type="Proteomes" id="UP000703295"/>
    </source>
</evidence>
<evidence type="ECO:0000313" key="2">
    <source>
        <dbReference type="EMBL" id="MBM6757969.1"/>
    </source>
</evidence>
<dbReference type="RefSeq" id="WP_204475104.1">
    <property type="nucleotide sequence ID" value="NZ_JACJJW010000008.1"/>
</dbReference>
<name>A0ABS2EUB5_9BACE</name>
<dbReference type="Pfam" id="PF16139">
    <property type="entry name" value="DUF4847"/>
    <property type="match status" value="1"/>
</dbReference>
<dbReference type="InterPro" id="IPR038670">
    <property type="entry name" value="HslJ-like_sf"/>
</dbReference>
<keyword evidence="1" id="KW-0732">Signal</keyword>
<dbReference type="EMBL" id="JACJJW010000008">
    <property type="protein sequence ID" value="MBM6757969.1"/>
    <property type="molecule type" value="Genomic_DNA"/>
</dbReference>
<feature type="chain" id="PRO_5045362894" evidence="1">
    <location>
        <begin position="23"/>
        <end position="158"/>
    </location>
</feature>
<dbReference type="Proteomes" id="UP000703295">
    <property type="component" value="Unassembled WGS sequence"/>
</dbReference>
<dbReference type="Gene3D" id="2.40.128.270">
    <property type="match status" value="1"/>
</dbReference>
<proteinExistence type="predicted"/>
<keyword evidence="3" id="KW-1185">Reference proteome</keyword>
<comment type="caution">
    <text evidence="2">The sequence shown here is derived from an EMBL/GenBank/DDBJ whole genome shotgun (WGS) entry which is preliminary data.</text>
</comment>
<dbReference type="InterPro" id="IPR032316">
    <property type="entry name" value="DUF4847"/>
</dbReference>
<evidence type="ECO:0000256" key="1">
    <source>
        <dbReference type="SAM" id="SignalP"/>
    </source>
</evidence>
<dbReference type="PROSITE" id="PS51257">
    <property type="entry name" value="PROKAR_LIPOPROTEIN"/>
    <property type="match status" value="1"/>
</dbReference>
<gene>
    <name evidence="2" type="ORF">H6A31_04575</name>
</gene>
<accession>A0ABS2EUB5</accession>
<organism evidence="2 3">
    <name type="scientific">Bacteroides mediterraneensis</name>
    <dbReference type="NCBI Taxonomy" id="1841856"/>
    <lineage>
        <taxon>Bacteria</taxon>
        <taxon>Pseudomonadati</taxon>
        <taxon>Bacteroidota</taxon>
        <taxon>Bacteroidia</taxon>
        <taxon>Bacteroidales</taxon>
        <taxon>Bacteroidaceae</taxon>
        <taxon>Bacteroides</taxon>
    </lineage>
</organism>
<feature type="signal peptide" evidence="1">
    <location>
        <begin position="1"/>
        <end position="22"/>
    </location>
</feature>
<protein>
    <submittedName>
        <fullName evidence="2">DUF4847 family protein</fullName>
    </submittedName>
</protein>
<sequence length="158" mass="18245">MKTFRISWFFTLLLLLAGCNQKDDVYEIFASGQTWHWSGSYNTSDWKSDNNNYTPTLTRDELARINDDQDKYTIIFKEDGTVEGKGGSFTFTGTWSANGDDQSFSIQLKPNGNRSGLDKTFYDEISSAKFYRGSSRLIKLFNLDKNHYIQFYPKGFND</sequence>
<reference evidence="2 3" key="1">
    <citation type="journal article" date="2021" name="Sci. Rep.">
        <title>The distribution of antibiotic resistance genes in chicken gut microbiota commensals.</title>
        <authorList>
            <person name="Juricova H."/>
            <person name="Matiasovicova J."/>
            <person name="Kubasova T."/>
            <person name="Cejkova D."/>
            <person name="Rychlik I."/>
        </authorList>
    </citation>
    <scope>NUCLEOTIDE SEQUENCE [LARGE SCALE GENOMIC DNA]</scope>
    <source>
        <strain evidence="2 3">An801</strain>
    </source>
</reference>